<dbReference type="EMBL" id="KQ257457">
    <property type="protein sequence ID" value="KNC99931.1"/>
    <property type="molecule type" value="Genomic_DNA"/>
</dbReference>
<feature type="domain" description="DUF2470" evidence="2">
    <location>
        <begin position="20"/>
        <end position="93"/>
    </location>
</feature>
<dbReference type="InParanoid" id="A0A0L0HFX6"/>
<evidence type="ECO:0000256" key="1">
    <source>
        <dbReference type="SAM" id="Phobius"/>
    </source>
</evidence>
<dbReference type="Pfam" id="PF10615">
    <property type="entry name" value="DUF2470"/>
    <property type="match status" value="1"/>
</dbReference>
<feature type="transmembrane region" description="Helical" evidence="1">
    <location>
        <begin position="130"/>
        <end position="149"/>
    </location>
</feature>
<dbReference type="Gene3D" id="3.20.180.10">
    <property type="entry name" value="PNP-oxidase-like"/>
    <property type="match status" value="1"/>
</dbReference>
<dbReference type="SUPFAM" id="SSF50475">
    <property type="entry name" value="FMN-binding split barrel"/>
    <property type="match status" value="1"/>
</dbReference>
<dbReference type="VEuPathDB" id="FungiDB:SPPG_05303"/>
<dbReference type="RefSeq" id="XP_016607971.1">
    <property type="nucleotide sequence ID" value="XM_016753526.1"/>
</dbReference>
<feature type="transmembrane region" description="Helical" evidence="1">
    <location>
        <begin position="169"/>
        <end position="190"/>
    </location>
</feature>
<organism evidence="3 4">
    <name type="scientific">Spizellomyces punctatus (strain DAOM BR117)</name>
    <dbReference type="NCBI Taxonomy" id="645134"/>
    <lineage>
        <taxon>Eukaryota</taxon>
        <taxon>Fungi</taxon>
        <taxon>Fungi incertae sedis</taxon>
        <taxon>Chytridiomycota</taxon>
        <taxon>Chytridiomycota incertae sedis</taxon>
        <taxon>Chytridiomycetes</taxon>
        <taxon>Spizellomycetales</taxon>
        <taxon>Spizellomycetaceae</taxon>
        <taxon>Spizellomyces</taxon>
    </lineage>
</organism>
<proteinExistence type="predicted"/>
<dbReference type="InterPro" id="IPR019595">
    <property type="entry name" value="DUF2470"/>
</dbReference>
<keyword evidence="4" id="KW-1185">Reference proteome</keyword>
<accession>A0A0L0HFX6</accession>
<reference evidence="3 4" key="1">
    <citation type="submission" date="2009-08" db="EMBL/GenBank/DDBJ databases">
        <title>The Genome Sequence of Spizellomyces punctatus strain DAOM BR117.</title>
        <authorList>
            <consortium name="The Broad Institute Genome Sequencing Platform"/>
            <person name="Russ C."/>
            <person name="Cuomo C."/>
            <person name="Shea T."/>
            <person name="Young S.K."/>
            <person name="Zeng Q."/>
            <person name="Koehrsen M."/>
            <person name="Haas B."/>
            <person name="Borodovsky M."/>
            <person name="Guigo R."/>
            <person name="Alvarado L."/>
            <person name="Berlin A."/>
            <person name="Bochicchio J."/>
            <person name="Borenstein D."/>
            <person name="Chapman S."/>
            <person name="Chen Z."/>
            <person name="Engels R."/>
            <person name="Freedman E."/>
            <person name="Gellesch M."/>
            <person name="Goldberg J."/>
            <person name="Griggs A."/>
            <person name="Gujja S."/>
            <person name="Heiman D."/>
            <person name="Hepburn T."/>
            <person name="Howarth C."/>
            <person name="Jen D."/>
            <person name="Larson L."/>
            <person name="Lewis B."/>
            <person name="Mehta T."/>
            <person name="Park D."/>
            <person name="Pearson M."/>
            <person name="Roberts A."/>
            <person name="Saif S."/>
            <person name="Shenoy N."/>
            <person name="Sisk P."/>
            <person name="Stolte C."/>
            <person name="Sykes S."/>
            <person name="Thomson T."/>
            <person name="Walk T."/>
            <person name="White J."/>
            <person name="Yandava C."/>
            <person name="Burger G."/>
            <person name="Gray M.W."/>
            <person name="Holland P.W.H."/>
            <person name="King N."/>
            <person name="Lang F.B.F."/>
            <person name="Roger A.J."/>
            <person name="Ruiz-Trillo I."/>
            <person name="Lander E."/>
            <person name="Nusbaum C."/>
        </authorList>
    </citation>
    <scope>NUCLEOTIDE SEQUENCE [LARGE SCALE GENOMIC DNA]</scope>
    <source>
        <strain evidence="3 4">DAOM BR117</strain>
    </source>
</reference>
<evidence type="ECO:0000313" key="3">
    <source>
        <dbReference type="EMBL" id="KNC99931.1"/>
    </source>
</evidence>
<dbReference type="GeneID" id="27688691"/>
<dbReference type="OMA" id="NTIKWTL"/>
<sequence length="237" mass="25839">MSVRNRKNQGKDPIAPFEEELLTYINARHDDLVVCAQYFANSKNALQTKVSDIDSAGFTLKYVDKNMEGELAQKEVRVAFDKPVATKEAVKDKFLTLAKEARTGLGLVVDKKYVAPGSTPRLDFYPPAQILTGAAALWTVGLGGAFAPLPPVAEFYRNELGGKQIFENVIMGVLVLHGLEALVVLGFGVYGRFSFLDLVKSAVLTILFGMACVGPIIKTAVKRKLFLDGQKESIKIG</sequence>
<evidence type="ECO:0000313" key="4">
    <source>
        <dbReference type="Proteomes" id="UP000053201"/>
    </source>
</evidence>
<keyword evidence="1" id="KW-0812">Transmembrane</keyword>
<keyword evidence="1" id="KW-0472">Membrane</keyword>
<dbReference type="InterPro" id="IPR037119">
    <property type="entry name" value="Haem_oxidase_HugZ-like_sf"/>
</dbReference>
<evidence type="ECO:0000259" key="2">
    <source>
        <dbReference type="Pfam" id="PF10615"/>
    </source>
</evidence>
<protein>
    <recommendedName>
        <fullName evidence="2">DUF2470 domain-containing protein</fullName>
    </recommendedName>
</protein>
<gene>
    <name evidence="3" type="ORF">SPPG_05303</name>
</gene>
<feature type="transmembrane region" description="Helical" evidence="1">
    <location>
        <begin position="202"/>
        <end position="221"/>
    </location>
</feature>
<keyword evidence="1" id="KW-1133">Transmembrane helix</keyword>
<name>A0A0L0HFX6_SPIPD</name>
<dbReference type="Proteomes" id="UP000053201">
    <property type="component" value="Unassembled WGS sequence"/>
</dbReference>
<dbReference type="AlphaFoldDB" id="A0A0L0HFX6"/>
<dbReference type="OrthoDB" id="5553410at2759"/>